<evidence type="ECO:0000313" key="1">
    <source>
        <dbReference type="EMBL" id="GBL67413.1"/>
    </source>
</evidence>
<evidence type="ECO:0000313" key="2">
    <source>
        <dbReference type="Proteomes" id="UP000499080"/>
    </source>
</evidence>
<organism evidence="1 2">
    <name type="scientific">Araneus ventricosus</name>
    <name type="common">Orbweaver spider</name>
    <name type="synonym">Epeira ventricosa</name>
    <dbReference type="NCBI Taxonomy" id="182803"/>
    <lineage>
        <taxon>Eukaryota</taxon>
        <taxon>Metazoa</taxon>
        <taxon>Ecdysozoa</taxon>
        <taxon>Arthropoda</taxon>
        <taxon>Chelicerata</taxon>
        <taxon>Arachnida</taxon>
        <taxon>Araneae</taxon>
        <taxon>Araneomorphae</taxon>
        <taxon>Entelegynae</taxon>
        <taxon>Araneoidea</taxon>
        <taxon>Araneidae</taxon>
        <taxon>Araneus</taxon>
    </lineage>
</organism>
<keyword evidence="2" id="KW-1185">Reference proteome</keyword>
<sequence>MNESVSRIGLGIPLRIRTPRSHSASDSLYTPFRYRPLFPDRTTGALGEREKE</sequence>
<dbReference type="Proteomes" id="UP000499080">
    <property type="component" value="Unassembled WGS sequence"/>
</dbReference>
<proteinExistence type="predicted"/>
<accession>A0A4Y1ZUG6</accession>
<reference evidence="1 2" key="1">
    <citation type="journal article" date="2019" name="Sci. Rep.">
        <title>Orb-weaving spider Araneus ventricosus genome elucidates the spidroin gene catalogue.</title>
        <authorList>
            <person name="Kono N."/>
            <person name="Nakamura H."/>
            <person name="Ohtoshi R."/>
            <person name="Moran D.A.P."/>
            <person name="Shinohara A."/>
            <person name="Yoshida Y."/>
            <person name="Fujiwara M."/>
            <person name="Mori M."/>
            <person name="Tomita M."/>
            <person name="Arakawa K."/>
        </authorList>
    </citation>
    <scope>NUCLEOTIDE SEQUENCE [LARGE SCALE GENOMIC DNA]</scope>
</reference>
<protein>
    <submittedName>
        <fullName evidence="1">Uncharacterized protein</fullName>
    </submittedName>
</protein>
<feature type="non-terminal residue" evidence="1">
    <location>
        <position position="52"/>
    </location>
</feature>
<gene>
    <name evidence="1" type="ORF">AVEN_200221_1</name>
</gene>
<name>A0A4Y1ZUG6_ARAVE</name>
<dbReference type="AlphaFoldDB" id="A0A4Y1ZUG6"/>
<dbReference type="EMBL" id="BGPR01077795">
    <property type="protein sequence ID" value="GBL67413.1"/>
    <property type="molecule type" value="Genomic_DNA"/>
</dbReference>
<comment type="caution">
    <text evidence="1">The sequence shown here is derived from an EMBL/GenBank/DDBJ whole genome shotgun (WGS) entry which is preliminary data.</text>
</comment>